<feature type="domain" description="Enolase C-terminal TIM barrel" evidence="13">
    <location>
        <begin position="145"/>
        <end position="432"/>
    </location>
</feature>
<proteinExistence type="inferred from homology"/>
<feature type="binding site" evidence="11">
    <location>
        <position position="396"/>
    </location>
    <ligand>
        <name>substrate</name>
    </ligand>
</feature>
<comment type="subcellular location">
    <subcellularLocation>
        <location evidence="9">Cytoplasm</location>
    </subcellularLocation>
    <subcellularLocation>
        <location evidence="9">Secreted</location>
    </subcellularLocation>
    <subcellularLocation>
        <location evidence="9">Cell surface</location>
    </subcellularLocation>
    <text evidence="9">Fractions of enolase are present in both the cytoplasm and on the cell surface.</text>
</comment>
<evidence type="ECO:0000256" key="3">
    <source>
        <dbReference type="ARBA" id="ARBA00012058"/>
    </source>
</evidence>
<comment type="cofactor">
    <cofactor evidence="9">
        <name>Mg(2+)</name>
        <dbReference type="ChEBI" id="CHEBI:18420"/>
    </cofactor>
    <text evidence="9">Binds a second Mg(2+) ion via substrate during catalysis.</text>
</comment>
<dbReference type="SUPFAM" id="SSF54826">
    <property type="entry name" value="Enolase N-terminal domain-like"/>
    <property type="match status" value="1"/>
</dbReference>
<keyword evidence="9" id="KW-0963">Cytoplasm</keyword>
<evidence type="ECO:0000256" key="2">
    <source>
        <dbReference type="ARBA" id="ARBA00009604"/>
    </source>
</evidence>
<keyword evidence="7 9" id="KW-0324">Glycolysis</keyword>
<feature type="binding site" evidence="9">
    <location>
        <position position="169"/>
    </location>
    <ligand>
        <name>(2R)-2-phosphoglycerate</name>
        <dbReference type="ChEBI" id="CHEBI:58289"/>
    </ligand>
</feature>
<evidence type="ECO:0000256" key="10">
    <source>
        <dbReference type="PIRSR" id="PIRSR001400-1"/>
    </source>
</evidence>
<dbReference type="GO" id="GO:0000015">
    <property type="term" value="C:phosphopyruvate hydratase complex"/>
    <property type="evidence" value="ECO:0007669"/>
    <property type="project" value="InterPro"/>
</dbReference>
<evidence type="ECO:0000256" key="5">
    <source>
        <dbReference type="ARBA" id="ARBA00022525"/>
    </source>
</evidence>
<feature type="domain" description="Enolase N-terminal" evidence="14">
    <location>
        <begin position="6"/>
        <end position="136"/>
    </location>
</feature>
<dbReference type="InterPro" id="IPR020810">
    <property type="entry name" value="Enolase_C"/>
</dbReference>
<evidence type="ECO:0000259" key="13">
    <source>
        <dbReference type="SMART" id="SM01192"/>
    </source>
</evidence>
<evidence type="ECO:0000256" key="11">
    <source>
        <dbReference type="PIRSR" id="PIRSR001400-2"/>
    </source>
</evidence>
<feature type="binding site" evidence="9">
    <location>
        <position position="396"/>
    </location>
    <ligand>
        <name>(2R)-2-phosphoglycerate</name>
        <dbReference type="ChEBI" id="CHEBI:58289"/>
    </ligand>
</feature>
<dbReference type="SMART" id="SM01193">
    <property type="entry name" value="Enolase_N"/>
    <property type="match status" value="1"/>
</dbReference>
<name>A0A1G2BT09_9BACT</name>
<feature type="binding site" evidence="9 12">
    <location>
        <position position="293"/>
    </location>
    <ligand>
        <name>Mg(2+)</name>
        <dbReference type="ChEBI" id="CHEBI:18420"/>
    </ligand>
</feature>
<dbReference type="Gene3D" id="3.20.20.120">
    <property type="entry name" value="Enolase-like C-terminal domain"/>
    <property type="match status" value="1"/>
</dbReference>
<dbReference type="Pfam" id="PF00113">
    <property type="entry name" value="Enolase_C"/>
    <property type="match status" value="1"/>
</dbReference>
<dbReference type="SFLD" id="SFLDF00002">
    <property type="entry name" value="enolase"/>
    <property type="match status" value="1"/>
</dbReference>
<feature type="active site" description="Proton donor" evidence="9 10">
    <location>
        <position position="211"/>
    </location>
</feature>
<evidence type="ECO:0000256" key="4">
    <source>
        <dbReference type="ARBA" id="ARBA00017068"/>
    </source>
</evidence>
<dbReference type="SMART" id="SM01192">
    <property type="entry name" value="Enolase_C"/>
    <property type="match status" value="1"/>
</dbReference>
<evidence type="ECO:0000256" key="8">
    <source>
        <dbReference type="ARBA" id="ARBA00023239"/>
    </source>
</evidence>
<dbReference type="HAMAP" id="MF_00318">
    <property type="entry name" value="Enolase"/>
    <property type="match status" value="1"/>
</dbReference>
<feature type="binding site" evidence="11">
    <location>
        <position position="170"/>
    </location>
    <ligand>
        <name>substrate</name>
    </ligand>
</feature>
<dbReference type="PRINTS" id="PR00148">
    <property type="entry name" value="ENOLASE"/>
</dbReference>
<dbReference type="InterPro" id="IPR036849">
    <property type="entry name" value="Enolase-like_C_sf"/>
</dbReference>
<dbReference type="CDD" id="cd03313">
    <property type="entry name" value="enolase"/>
    <property type="match status" value="1"/>
</dbReference>
<protein>
    <recommendedName>
        <fullName evidence="4 9">Enolase</fullName>
        <ecNumber evidence="3 9">4.2.1.11</ecNumber>
    </recommendedName>
    <alternativeName>
        <fullName evidence="9">2-phospho-D-glycerate hydro-lyase</fullName>
    </alternativeName>
    <alternativeName>
        <fullName evidence="9">2-phosphoglycerate dehydratase</fullName>
    </alternativeName>
</protein>
<dbReference type="GO" id="GO:0009986">
    <property type="term" value="C:cell surface"/>
    <property type="evidence" value="ECO:0007669"/>
    <property type="project" value="UniProtKB-SubCell"/>
</dbReference>
<dbReference type="STRING" id="1798553.A3H70_03295"/>
<dbReference type="GO" id="GO:0006096">
    <property type="term" value="P:glycolytic process"/>
    <property type="evidence" value="ECO:0007669"/>
    <property type="project" value="UniProtKB-UniRule"/>
</dbReference>
<dbReference type="SUPFAM" id="SSF51604">
    <property type="entry name" value="Enolase C-terminal domain-like"/>
    <property type="match status" value="1"/>
</dbReference>
<dbReference type="Gene3D" id="3.30.390.10">
    <property type="entry name" value="Enolase-like, N-terminal domain"/>
    <property type="match status" value="1"/>
</dbReference>
<dbReference type="InterPro" id="IPR000941">
    <property type="entry name" value="Enolase"/>
</dbReference>
<feature type="binding site" evidence="9">
    <location>
        <position position="345"/>
    </location>
    <ligand>
        <name>(2R)-2-phosphoglycerate</name>
        <dbReference type="ChEBI" id="CHEBI:58289"/>
    </ligand>
</feature>
<comment type="function">
    <text evidence="9">Catalyzes the reversible conversion of 2-phosphoglycerate (2-PG) into phosphoenolpyruvate (PEP). It is essential for the degradation of carbohydrates via glycolysis.</text>
</comment>
<dbReference type="NCBIfam" id="TIGR01060">
    <property type="entry name" value="eno"/>
    <property type="match status" value="1"/>
</dbReference>
<evidence type="ECO:0000256" key="7">
    <source>
        <dbReference type="ARBA" id="ARBA00023152"/>
    </source>
</evidence>
<feature type="binding site" evidence="9 12">
    <location>
        <position position="320"/>
    </location>
    <ligand>
        <name>Mg(2+)</name>
        <dbReference type="ChEBI" id="CHEBI:18420"/>
    </ligand>
</feature>
<accession>A0A1G2BT09</accession>
<evidence type="ECO:0000256" key="6">
    <source>
        <dbReference type="ARBA" id="ARBA00022842"/>
    </source>
</evidence>
<organism evidence="15 16">
    <name type="scientific">Candidatus Komeilibacteria bacterium RIFCSPLOWO2_02_FULL_48_11</name>
    <dbReference type="NCBI Taxonomy" id="1798553"/>
    <lineage>
        <taxon>Bacteria</taxon>
        <taxon>Candidatus Komeiliibacteriota</taxon>
    </lineage>
</organism>
<dbReference type="PANTHER" id="PTHR11902">
    <property type="entry name" value="ENOLASE"/>
    <property type="match status" value="1"/>
</dbReference>
<dbReference type="InterPro" id="IPR020809">
    <property type="entry name" value="Enolase_CS"/>
</dbReference>
<evidence type="ECO:0000313" key="16">
    <source>
        <dbReference type="Proteomes" id="UP000178109"/>
    </source>
</evidence>
<comment type="cofactor">
    <cofactor evidence="12">
        <name>Mg(2+)</name>
        <dbReference type="ChEBI" id="CHEBI:18420"/>
    </cofactor>
    <text evidence="12">Mg(2+) is required for catalysis and for stabilizing the dimer.</text>
</comment>
<feature type="binding site" evidence="9 12">
    <location>
        <position position="248"/>
    </location>
    <ligand>
        <name>Mg(2+)</name>
        <dbReference type="ChEBI" id="CHEBI:18420"/>
    </ligand>
</feature>
<comment type="caution">
    <text evidence="15">The sequence shown here is derived from an EMBL/GenBank/DDBJ whole genome shotgun (WGS) entry which is preliminary data.</text>
</comment>
<keyword evidence="15" id="KW-0670">Pyruvate</keyword>
<comment type="similarity">
    <text evidence="2 9">Belongs to the enolase family.</text>
</comment>
<dbReference type="PIRSF" id="PIRSF001400">
    <property type="entry name" value="Enolase"/>
    <property type="match status" value="1"/>
</dbReference>
<dbReference type="EMBL" id="MHKO01000025">
    <property type="protein sequence ID" value="OGY92241.1"/>
    <property type="molecule type" value="Genomic_DNA"/>
</dbReference>
<evidence type="ECO:0000256" key="1">
    <source>
        <dbReference type="ARBA" id="ARBA00005031"/>
    </source>
</evidence>
<feature type="binding site" evidence="11">
    <location>
        <position position="293"/>
    </location>
    <ligand>
        <name>substrate</name>
    </ligand>
</feature>
<evidence type="ECO:0000259" key="14">
    <source>
        <dbReference type="SMART" id="SM01193"/>
    </source>
</evidence>
<gene>
    <name evidence="9" type="primary">eno</name>
    <name evidence="15" type="ORF">A3H70_03295</name>
</gene>
<evidence type="ECO:0000256" key="12">
    <source>
        <dbReference type="PIRSR" id="PIRSR001400-3"/>
    </source>
</evidence>
<feature type="active site" description="Proton acceptor" evidence="9 10">
    <location>
        <position position="345"/>
    </location>
</feature>
<dbReference type="GO" id="GO:0005576">
    <property type="term" value="C:extracellular region"/>
    <property type="evidence" value="ECO:0007669"/>
    <property type="project" value="UniProtKB-SubCell"/>
</dbReference>
<dbReference type="EC" id="4.2.1.11" evidence="3 9"/>
<dbReference type="GO" id="GO:0000287">
    <property type="term" value="F:magnesium ion binding"/>
    <property type="evidence" value="ECO:0007669"/>
    <property type="project" value="UniProtKB-UniRule"/>
</dbReference>
<reference evidence="15 16" key="1">
    <citation type="journal article" date="2016" name="Nat. Commun.">
        <title>Thousands of microbial genomes shed light on interconnected biogeochemical processes in an aquifer system.</title>
        <authorList>
            <person name="Anantharaman K."/>
            <person name="Brown C.T."/>
            <person name="Hug L.A."/>
            <person name="Sharon I."/>
            <person name="Castelle C.J."/>
            <person name="Probst A.J."/>
            <person name="Thomas B.C."/>
            <person name="Singh A."/>
            <person name="Wilkins M.J."/>
            <person name="Karaoz U."/>
            <person name="Brodie E.L."/>
            <person name="Williams K.H."/>
            <person name="Hubbard S.S."/>
            <person name="Banfield J.F."/>
        </authorList>
    </citation>
    <scope>NUCLEOTIDE SEQUENCE [LARGE SCALE GENOMIC DNA]</scope>
</reference>
<comment type="catalytic activity">
    <reaction evidence="9">
        <text>(2R)-2-phosphoglycerate = phosphoenolpyruvate + H2O</text>
        <dbReference type="Rhea" id="RHEA:10164"/>
        <dbReference type="ChEBI" id="CHEBI:15377"/>
        <dbReference type="ChEBI" id="CHEBI:58289"/>
        <dbReference type="ChEBI" id="CHEBI:58702"/>
        <dbReference type="EC" id="4.2.1.11"/>
    </reaction>
</comment>
<comment type="pathway">
    <text evidence="1 9">Carbohydrate degradation; glycolysis; pyruvate from D-glyceraldehyde 3-phosphate: step 4/5.</text>
</comment>
<dbReference type="GO" id="GO:0004634">
    <property type="term" value="F:phosphopyruvate hydratase activity"/>
    <property type="evidence" value="ECO:0007669"/>
    <property type="project" value="UniProtKB-UniRule"/>
</dbReference>
<sequence length="434" mass="47508">MNPFSIKHIQAREILDSRGDPTVATRVRLENGSEGEAAVPSGASTGRFEAYELRDGDMDRYGGKGVLKACGNVNIKIAHELVGQDAEDQEAVDKLMIKLDGRHNKSNLGANAILSVSLAVAKAVATARELPLYRSLQQTYGLRETKSLPVPLMNIINGGKHASTNIALQEFQIIPVMDRTFSKQLEAGSEVFHSLGQILKENNLDSDVGNEGGYAPNVENLNQVFDYMIEAITKSGQTPGQDVFLGLDAAATSFFKENGKTYVVAPPKQEFKADKLAALYREWFSCYPLISLEDPFGEEAWDDWRKFTAEVGEKIMIIGDDLFVTNVERLERGIKTKAANAILIKPNQIGTLSETMAAIKLAKDNDFKVIISHRSGETNDATIADLAVAVGAEYIKAGAPDRGERVAKYNRLLEIEQELEKMSSRGVKGRAISN</sequence>
<keyword evidence="5 9" id="KW-0964">Secreted</keyword>
<dbReference type="InterPro" id="IPR029017">
    <property type="entry name" value="Enolase-like_N"/>
</dbReference>
<dbReference type="SFLD" id="SFLDS00001">
    <property type="entry name" value="Enolase"/>
    <property type="match status" value="1"/>
</dbReference>
<evidence type="ECO:0000313" key="15">
    <source>
        <dbReference type="EMBL" id="OGY92241.1"/>
    </source>
</evidence>
<dbReference type="FunFam" id="3.30.390.10:FF:000001">
    <property type="entry name" value="Enolase"/>
    <property type="match status" value="1"/>
</dbReference>
<keyword evidence="9 12" id="KW-0479">Metal-binding</keyword>
<feature type="binding site" evidence="9">
    <location>
        <position position="375"/>
    </location>
    <ligand>
        <name>(2R)-2-phosphoglycerate</name>
        <dbReference type="ChEBI" id="CHEBI:58289"/>
    </ligand>
</feature>
<dbReference type="AlphaFoldDB" id="A0A1G2BT09"/>
<dbReference type="PANTHER" id="PTHR11902:SF1">
    <property type="entry name" value="ENOLASE"/>
    <property type="match status" value="1"/>
</dbReference>
<feature type="binding site" evidence="11">
    <location>
        <begin position="372"/>
        <end position="375"/>
    </location>
    <ligand>
        <name>substrate</name>
    </ligand>
</feature>
<keyword evidence="8 9" id="KW-0456">Lyase</keyword>
<dbReference type="Proteomes" id="UP000178109">
    <property type="component" value="Unassembled WGS sequence"/>
</dbReference>
<dbReference type="PROSITE" id="PS00164">
    <property type="entry name" value="ENOLASE"/>
    <property type="match status" value="1"/>
</dbReference>
<dbReference type="Pfam" id="PF03952">
    <property type="entry name" value="Enolase_N"/>
    <property type="match status" value="1"/>
</dbReference>
<dbReference type="InterPro" id="IPR020811">
    <property type="entry name" value="Enolase_N"/>
</dbReference>
<keyword evidence="6 9" id="KW-0460">Magnesium</keyword>
<feature type="binding site" evidence="11">
    <location>
        <position position="161"/>
    </location>
    <ligand>
        <name>substrate</name>
    </ligand>
</feature>
<feature type="binding site" evidence="9">
    <location>
        <position position="374"/>
    </location>
    <ligand>
        <name>(2R)-2-phosphoglycerate</name>
        <dbReference type="ChEBI" id="CHEBI:58289"/>
    </ligand>
</feature>
<dbReference type="UniPathway" id="UPA00109">
    <property type="reaction ID" value="UER00187"/>
</dbReference>
<evidence type="ECO:0000256" key="9">
    <source>
        <dbReference type="HAMAP-Rule" id="MF_00318"/>
    </source>
</evidence>
<feature type="binding site" evidence="11">
    <location>
        <position position="320"/>
    </location>
    <ligand>
        <name>substrate</name>
    </ligand>
</feature>
<dbReference type="SFLD" id="SFLDG00178">
    <property type="entry name" value="enolase"/>
    <property type="match status" value="1"/>
</dbReference>